<evidence type="ECO:0000313" key="2">
    <source>
        <dbReference type="EMBL" id="SON57486.1"/>
    </source>
</evidence>
<dbReference type="Pfam" id="PF12802">
    <property type="entry name" value="MarR_2"/>
    <property type="match status" value="1"/>
</dbReference>
<dbReference type="InterPro" id="IPR036388">
    <property type="entry name" value="WH-like_DNA-bd_sf"/>
</dbReference>
<dbReference type="SUPFAM" id="SSF46785">
    <property type="entry name" value="Winged helix' DNA-binding domain"/>
    <property type="match status" value="1"/>
</dbReference>
<protein>
    <submittedName>
        <fullName evidence="2">Homoprotocatechuate degradation operon regulator, HpaR</fullName>
    </submittedName>
</protein>
<dbReference type="PANTHER" id="PTHR33164:SF57">
    <property type="entry name" value="MARR-FAMILY TRANSCRIPTIONAL REGULATOR"/>
    <property type="match status" value="1"/>
</dbReference>
<gene>
    <name evidence="2" type="ORF">HDIA_3945</name>
</gene>
<dbReference type="Gene3D" id="1.10.10.10">
    <property type="entry name" value="Winged helix-like DNA-binding domain superfamily/Winged helix DNA-binding domain"/>
    <property type="match status" value="1"/>
</dbReference>
<dbReference type="PROSITE" id="PS50995">
    <property type="entry name" value="HTH_MARR_2"/>
    <property type="match status" value="1"/>
</dbReference>
<evidence type="ECO:0000259" key="1">
    <source>
        <dbReference type="PROSITE" id="PS50995"/>
    </source>
</evidence>
<evidence type="ECO:0000313" key="3">
    <source>
        <dbReference type="Proteomes" id="UP000223606"/>
    </source>
</evidence>
<name>A0A2C9DB51_9HYPH</name>
<dbReference type="OrthoDB" id="7774677at2"/>
<dbReference type="EMBL" id="LT960614">
    <property type="protein sequence ID" value="SON57486.1"/>
    <property type="molecule type" value="Genomic_DNA"/>
</dbReference>
<accession>A0A2C9DB51</accession>
<dbReference type="SMART" id="SM00347">
    <property type="entry name" value="HTH_MARR"/>
    <property type="match status" value="1"/>
</dbReference>
<dbReference type="GO" id="GO:0006950">
    <property type="term" value="P:response to stress"/>
    <property type="evidence" value="ECO:0007669"/>
    <property type="project" value="TreeGrafter"/>
</dbReference>
<dbReference type="AlphaFoldDB" id="A0A2C9DB51"/>
<dbReference type="PANTHER" id="PTHR33164">
    <property type="entry name" value="TRANSCRIPTIONAL REGULATOR, MARR FAMILY"/>
    <property type="match status" value="1"/>
</dbReference>
<organism evidence="2 3">
    <name type="scientific">Hartmannibacter diazotrophicus</name>
    <dbReference type="NCBI Taxonomy" id="1482074"/>
    <lineage>
        <taxon>Bacteria</taxon>
        <taxon>Pseudomonadati</taxon>
        <taxon>Pseudomonadota</taxon>
        <taxon>Alphaproteobacteria</taxon>
        <taxon>Hyphomicrobiales</taxon>
        <taxon>Pleomorphomonadaceae</taxon>
        <taxon>Hartmannibacter</taxon>
    </lineage>
</organism>
<dbReference type="Proteomes" id="UP000223606">
    <property type="component" value="Chromosome 1"/>
</dbReference>
<dbReference type="KEGG" id="hdi:HDIA_3945"/>
<dbReference type="InterPro" id="IPR036390">
    <property type="entry name" value="WH_DNA-bd_sf"/>
</dbReference>
<dbReference type="InterPro" id="IPR000835">
    <property type="entry name" value="HTH_MarR-typ"/>
</dbReference>
<dbReference type="RefSeq" id="WP_099557732.1">
    <property type="nucleotide sequence ID" value="NZ_LT960614.1"/>
</dbReference>
<proteinExistence type="predicted"/>
<dbReference type="InterPro" id="IPR039422">
    <property type="entry name" value="MarR/SlyA-like"/>
</dbReference>
<keyword evidence="3" id="KW-1185">Reference proteome</keyword>
<sequence length="167" mass="18732">MEDSVDKPAAGAETPDIATISESMVRMRMLTGRRIITRLAMDQLGIPLELTHADVIKTVKWIAKDGEVTVGAIAEMMRIDPSRSSRLVSELVERGMLRRAASQSDARRTVVELTEKAGDYFEAAERAKYDVIRAITADWSPEDIALFARLFERFITEYENVARARGK</sequence>
<dbReference type="GO" id="GO:0003700">
    <property type="term" value="F:DNA-binding transcription factor activity"/>
    <property type="evidence" value="ECO:0007669"/>
    <property type="project" value="InterPro"/>
</dbReference>
<reference evidence="3" key="1">
    <citation type="submission" date="2017-09" db="EMBL/GenBank/DDBJ databases">
        <title>Genome sequence of Nannocystis excedens DSM 71.</title>
        <authorList>
            <person name="Blom J."/>
        </authorList>
    </citation>
    <scope>NUCLEOTIDE SEQUENCE [LARGE SCALE GENOMIC DNA]</scope>
    <source>
        <strain evidence="3">type strain: E19</strain>
    </source>
</reference>
<feature type="domain" description="HTH marR-type" evidence="1">
    <location>
        <begin position="17"/>
        <end position="156"/>
    </location>
</feature>